<dbReference type="InterPro" id="IPR004360">
    <property type="entry name" value="Glyas_Fos-R_dOase_dom"/>
</dbReference>
<evidence type="ECO:0000313" key="2">
    <source>
        <dbReference type="EMBL" id="MBK1657951.1"/>
    </source>
</evidence>
<keyword evidence="3" id="KW-1185">Reference proteome</keyword>
<gene>
    <name evidence="2" type="ORF">CKO45_06870</name>
</gene>
<dbReference type="Proteomes" id="UP000697995">
    <property type="component" value="Unassembled WGS sequence"/>
</dbReference>
<dbReference type="RefSeq" id="WP_133219509.1">
    <property type="nucleotide sequence ID" value="NZ_NRSG01000033.1"/>
</dbReference>
<dbReference type="Pfam" id="PF00903">
    <property type="entry name" value="Glyoxalase"/>
    <property type="match status" value="1"/>
</dbReference>
<feature type="domain" description="VOC" evidence="1">
    <location>
        <begin position="9"/>
        <end position="134"/>
    </location>
</feature>
<accession>A0ABS1CUQ0</accession>
<reference evidence="2 3" key="1">
    <citation type="journal article" date="2020" name="Microorganisms">
        <title>Osmotic Adaptation and Compatible Solute Biosynthesis of Phototrophic Bacteria as Revealed from Genome Analyses.</title>
        <authorList>
            <person name="Imhoff J.F."/>
            <person name="Rahn T."/>
            <person name="Kunzel S."/>
            <person name="Keller A."/>
            <person name="Neulinger S.C."/>
        </authorList>
    </citation>
    <scope>NUCLEOTIDE SEQUENCE [LARGE SCALE GENOMIC DNA]</scope>
    <source>
        <strain evidence="2 3">DSM 15382</strain>
    </source>
</reference>
<protein>
    <submittedName>
        <fullName evidence="2">Glyoxalase</fullName>
    </submittedName>
</protein>
<dbReference type="PANTHER" id="PTHR21366:SF22">
    <property type="entry name" value="VOC DOMAIN-CONTAINING PROTEIN"/>
    <property type="match status" value="1"/>
</dbReference>
<comment type="caution">
    <text evidence="2">The sequence shown here is derived from an EMBL/GenBank/DDBJ whole genome shotgun (WGS) entry which is preliminary data.</text>
</comment>
<organism evidence="2 3">
    <name type="scientific">Paracraurococcus ruber</name>
    <dbReference type="NCBI Taxonomy" id="77675"/>
    <lineage>
        <taxon>Bacteria</taxon>
        <taxon>Pseudomonadati</taxon>
        <taxon>Pseudomonadota</taxon>
        <taxon>Alphaproteobacteria</taxon>
        <taxon>Acetobacterales</taxon>
        <taxon>Roseomonadaceae</taxon>
        <taxon>Paracraurococcus</taxon>
    </lineage>
</organism>
<dbReference type="EMBL" id="NRSG01000033">
    <property type="protein sequence ID" value="MBK1657951.1"/>
    <property type="molecule type" value="Genomic_DNA"/>
</dbReference>
<dbReference type="InterPro" id="IPR037523">
    <property type="entry name" value="VOC_core"/>
</dbReference>
<dbReference type="PANTHER" id="PTHR21366">
    <property type="entry name" value="GLYOXALASE FAMILY PROTEIN"/>
    <property type="match status" value="1"/>
</dbReference>
<dbReference type="InterPro" id="IPR050383">
    <property type="entry name" value="GlyoxalaseI/FosfomycinResist"/>
</dbReference>
<dbReference type="PROSITE" id="PS51819">
    <property type="entry name" value="VOC"/>
    <property type="match status" value="1"/>
</dbReference>
<dbReference type="SUPFAM" id="SSF54593">
    <property type="entry name" value="Glyoxalase/Bleomycin resistance protein/Dihydroxybiphenyl dioxygenase"/>
    <property type="match status" value="1"/>
</dbReference>
<evidence type="ECO:0000259" key="1">
    <source>
        <dbReference type="PROSITE" id="PS51819"/>
    </source>
</evidence>
<sequence length="140" mass="14907">MADAPPLAGVLETALYVDDMARARAFYEGKLGLATMFADERLTAYPVGGRSALLLFLRGATTETVHLPGGTIPPHDGSGPVHCALAVAAADLPGWEARLAAQGVPVEGRTRWPRGSESVYFRDPDGHLMELATPGLWPVW</sequence>
<dbReference type="InterPro" id="IPR029068">
    <property type="entry name" value="Glyas_Bleomycin-R_OHBP_Dase"/>
</dbReference>
<name>A0ABS1CUQ0_9PROT</name>
<evidence type="ECO:0000313" key="3">
    <source>
        <dbReference type="Proteomes" id="UP000697995"/>
    </source>
</evidence>
<dbReference type="Gene3D" id="3.10.180.10">
    <property type="entry name" value="2,3-Dihydroxybiphenyl 1,2-Dioxygenase, domain 1"/>
    <property type="match status" value="1"/>
</dbReference>
<proteinExistence type="predicted"/>